<evidence type="ECO:0000256" key="10">
    <source>
        <dbReference type="ARBA" id="ARBA00049007"/>
    </source>
</evidence>
<dbReference type="SUPFAM" id="SSF53383">
    <property type="entry name" value="PLP-dependent transferases"/>
    <property type="match status" value="1"/>
</dbReference>
<comment type="caution">
    <text evidence="11">Lacks conserved residue(s) required for the propagation of feature annotation.</text>
</comment>
<keyword evidence="4 11" id="KW-0028">Amino-acid biosynthesis</keyword>
<evidence type="ECO:0000313" key="14">
    <source>
        <dbReference type="EMBL" id="NNJ26418.1"/>
    </source>
</evidence>
<sequence length="365" mass="39695">MPAPLRHYNFSAGPAVLPESVLEEAGRNLMSLGDTGVGVMEHSHRGKPFVEIIERAEALIRKLANVPDGYSVLFLQGGASLQFAMCPMNFLPDGGTADYLMTGSWSKKAAKEAKLYGNPHTACSSEATNFDRIPTPAETTYSDDPAYVHFTSNNTIFGTQFPTEPTPPGDAPLVCDASSDILSRPLDISKYGLLYAGAQKNLGPSGVTLVVMRDDLLERKCREVPAMLDYKTYVEGKSLYNTPPTFGIYVLMLVLDWIEKEGGLTAVADRNETKATKLYDYLDGSDLFKPTVAKGNGRSLMNVCFVTGNDETDAAFIKFADERGLKTLKGHRSVGGMRASLYNAFPPAGVDKLIEAMEEFEASRS</sequence>
<dbReference type="EC" id="2.6.1.52" evidence="11"/>
<dbReference type="PANTHER" id="PTHR43247:SF1">
    <property type="entry name" value="PHOSPHOSERINE AMINOTRANSFERASE"/>
    <property type="match status" value="1"/>
</dbReference>
<dbReference type="RefSeq" id="WP_171187439.1">
    <property type="nucleotide sequence ID" value="NZ_WTPX01000077.1"/>
</dbReference>
<keyword evidence="3 11" id="KW-0032">Aminotransferase</keyword>
<comment type="similarity">
    <text evidence="2 11">Belongs to the class-V pyridoxal-phosphate-dependent aminotransferase family. SerC subfamily.</text>
</comment>
<evidence type="ECO:0000256" key="6">
    <source>
        <dbReference type="ARBA" id="ARBA00022898"/>
    </source>
</evidence>
<dbReference type="Gene3D" id="3.40.640.10">
    <property type="entry name" value="Type I PLP-dependent aspartate aminotransferase-like (Major domain)"/>
    <property type="match status" value="1"/>
</dbReference>
<feature type="binding site" evidence="11">
    <location>
        <begin position="241"/>
        <end position="242"/>
    </location>
    <ligand>
        <name>pyridoxal 5'-phosphate</name>
        <dbReference type="ChEBI" id="CHEBI:597326"/>
    </ligand>
</feature>
<evidence type="ECO:0000256" key="2">
    <source>
        <dbReference type="ARBA" id="ARBA00006904"/>
    </source>
</evidence>
<dbReference type="Gene3D" id="3.90.1150.10">
    <property type="entry name" value="Aspartate Aminotransferase, domain 1"/>
    <property type="match status" value="1"/>
</dbReference>
<dbReference type="InterPro" id="IPR000192">
    <property type="entry name" value="Aminotrans_V_dom"/>
</dbReference>
<feature type="domain" description="Aminotransferase class V" evidence="13">
    <location>
        <begin position="8"/>
        <end position="353"/>
    </location>
</feature>
<dbReference type="PANTHER" id="PTHR43247">
    <property type="entry name" value="PHOSPHOSERINE AMINOTRANSFERASE"/>
    <property type="match status" value="1"/>
</dbReference>
<comment type="pathway">
    <text evidence="11">Cofactor biosynthesis; pyridoxine 5'-phosphate biosynthesis; pyridoxine 5'-phosphate from D-erythrose 4-phosphate: step 3/5.</text>
</comment>
<comment type="cofactor">
    <cofactor evidence="11">
        <name>pyridoxal 5'-phosphate</name>
        <dbReference type="ChEBI" id="CHEBI:597326"/>
    </cofactor>
    <text evidence="11">Binds 1 pyridoxal phosphate per subunit.</text>
</comment>
<comment type="function">
    <text evidence="11">Catalyzes the reversible conversion of 3-phosphohydroxypyruvate to phosphoserine and of 3-hydroxy-2-oxo-4-phosphonooxybutanoate to phosphohydroxythreonine.</text>
</comment>
<dbReference type="GO" id="GO:0004648">
    <property type="term" value="F:O-phospho-L-serine:2-oxoglutarate aminotransferase activity"/>
    <property type="evidence" value="ECO:0007669"/>
    <property type="project" value="UniProtKB-EC"/>
</dbReference>
<dbReference type="NCBIfam" id="NF003764">
    <property type="entry name" value="PRK05355.1"/>
    <property type="match status" value="1"/>
</dbReference>
<keyword evidence="5 11" id="KW-0808">Transferase</keyword>
<evidence type="ECO:0000256" key="3">
    <source>
        <dbReference type="ARBA" id="ARBA00022576"/>
    </source>
</evidence>
<dbReference type="HAMAP" id="MF_00160">
    <property type="entry name" value="SerC_aminotrans_5"/>
    <property type="match status" value="1"/>
</dbReference>
<keyword evidence="11" id="KW-0963">Cytoplasm</keyword>
<comment type="subunit">
    <text evidence="11">Homodimer.</text>
</comment>
<evidence type="ECO:0000256" key="12">
    <source>
        <dbReference type="RuleBase" id="RU004505"/>
    </source>
</evidence>
<feature type="binding site" evidence="11">
    <location>
        <position position="176"/>
    </location>
    <ligand>
        <name>pyridoxal 5'-phosphate</name>
        <dbReference type="ChEBI" id="CHEBI:597326"/>
    </ligand>
</feature>
<dbReference type="InterPro" id="IPR020578">
    <property type="entry name" value="Aminotrans_V_PyrdxlP_BS"/>
</dbReference>
<proteinExistence type="inferred from homology"/>
<evidence type="ECO:0000256" key="5">
    <source>
        <dbReference type="ARBA" id="ARBA00022679"/>
    </source>
</evidence>
<accession>A0ABX1VF49</accession>
<protein>
    <recommendedName>
        <fullName evidence="11">Phosphoserine aminotransferase</fullName>
        <ecNumber evidence="11">2.6.1.52</ecNumber>
    </recommendedName>
    <alternativeName>
        <fullName evidence="11">Phosphohydroxythreonine aminotransferase</fullName>
        <shortName evidence="11">PSAT</shortName>
    </alternativeName>
</protein>
<feature type="modified residue" description="N6-(pyridoxal phosphate)lysine" evidence="11">
    <location>
        <position position="200"/>
    </location>
</feature>
<dbReference type="NCBIfam" id="TIGR01364">
    <property type="entry name" value="serC_1"/>
    <property type="match status" value="1"/>
</dbReference>
<dbReference type="PIRSF" id="PIRSF000525">
    <property type="entry name" value="SerC"/>
    <property type="match status" value="1"/>
</dbReference>
<evidence type="ECO:0000256" key="8">
    <source>
        <dbReference type="ARBA" id="ARBA00023299"/>
    </source>
</evidence>
<keyword evidence="7 11" id="KW-0664">Pyridoxine biosynthesis</keyword>
<evidence type="ECO:0000259" key="13">
    <source>
        <dbReference type="Pfam" id="PF00266"/>
    </source>
</evidence>
<reference evidence="14 15" key="1">
    <citation type="journal article" date="2020" name="Syst. Appl. Microbiol.">
        <title>Alienimonas chondri sp. nov., a novel planctomycete isolated from the biofilm of the red alga Chondrus crispus.</title>
        <authorList>
            <person name="Vitorino I."/>
            <person name="Albuquerque L."/>
            <person name="Wiegand S."/>
            <person name="Kallscheuer N."/>
            <person name="da Costa M.S."/>
            <person name="Lobo-da-Cunha A."/>
            <person name="Jogler C."/>
            <person name="Lage O.M."/>
        </authorList>
    </citation>
    <scope>NUCLEOTIDE SEQUENCE [LARGE SCALE GENOMIC DNA]</scope>
    <source>
        <strain evidence="14 15">LzC2</strain>
    </source>
</reference>
<evidence type="ECO:0000256" key="7">
    <source>
        <dbReference type="ARBA" id="ARBA00023096"/>
    </source>
</evidence>
<name>A0ABX1VF49_9PLAN</name>
<dbReference type="InterPro" id="IPR022278">
    <property type="entry name" value="Pser_aminoTfrase"/>
</dbReference>
<feature type="binding site" evidence="11">
    <location>
        <position position="199"/>
    </location>
    <ligand>
        <name>pyridoxal 5'-phosphate</name>
        <dbReference type="ChEBI" id="CHEBI:597326"/>
    </ligand>
</feature>
<comment type="catalytic activity">
    <reaction evidence="10 11 12">
        <text>O-phospho-L-serine + 2-oxoglutarate = 3-phosphooxypyruvate + L-glutamate</text>
        <dbReference type="Rhea" id="RHEA:14329"/>
        <dbReference type="ChEBI" id="CHEBI:16810"/>
        <dbReference type="ChEBI" id="CHEBI:18110"/>
        <dbReference type="ChEBI" id="CHEBI:29985"/>
        <dbReference type="ChEBI" id="CHEBI:57524"/>
        <dbReference type="EC" id="2.6.1.52"/>
    </reaction>
</comment>
<organism evidence="14 15">
    <name type="scientific">Alienimonas chondri</name>
    <dbReference type="NCBI Taxonomy" id="2681879"/>
    <lineage>
        <taxon>Bacteria</taxon>
        <taxon>Pseudomonadati</taxon>
        <taxon>Planctomycetota</taxon>
        <taxon>Planctomycetia</taxon>
        <taxon>Planctomycetales</taxon>
        <taxon>Planctomycetaceae</taxon>
        <taxon>Alienimonas</taxon>
    </lineage>
</organism>
<dbReference type="Proteomes" id="UP000609651">
    <property type="component" value="Unassembled WGS sequence"/>
</dbReference>
<dbReference type="EMBL" id="WTPX01000077">
    <property type="protein sequence ID" value="NNJ26418.1"/>
    <property type="molecule type" value="Genomic_DNA"/>
</dbReference>
<evidence type="ECO:0000256" key="4">
    <source>
        <dbReference type="ARBA" id="ARBA00022605"/>
    </source>
</evidence>
<evidence type="ECO:0000256" key="11">
    <source>
        <dbReference type="HAMAP-Rule" id="MF_00160"/>
    </source>
</evidence>
<feature type="binding site" evidence="11">
    <location>
        <begin position="79"/>
        <end position="80"/>
    </location>
    <ligand>
        <name>pyridoxal 5'-phosphate</name>
        <dbReference type="ChEBI" id="CHEBI:597326"/>
    </ligand>
</feature>
<dbReference type="InterPro" id="IPR015421">
    <property type="entry name" value="PyrdxlP-dep_Trfase_major"/>
</dbReference>
<dbReference type="PROSITE" id="PS00595">
    <property type="entry name" value="AA_TRANSFER_CLASS_5"/>
    <property type="match status" value="1"/>
</dbReference>
<gene>
    <name evidence="11 14" type="primary">serC</name>
    <name evidence="14" type="ORF">LzC2_25030</name>
</gene>
<comment type="subcellular location">
    <subcellularLocation>
        <location evidence="11">Cytoplasm</location>
    </subcellularLocation>
</comment>
<keyword evidence="15" id="KW-1185">Reference proteome</keyword>
<feature type="binding site" evidence="11">
    <location>
        <position position="105"/>
    </location>
    <ligand>
        <name>pyridoxal 5'-phosphate</name>
        <dbReference type="ChEBI" id="CHEBI:597326"/>
    </ligand>
</feature>
<comment type="catalytic activity">
    <reaction evidence="9 11">
        <text>4-(phosphooxy)-L-threonine + 2-oxoglutarate = (R)-3-hydroxy-2-oxo-4-phosphooxybutanoate + L-glutamate</text>
        <dbReference type="Rhea" id="RHEA:16573"/>
        <dbReference type="ChEBI" id="CHEBI:16810"/>
        <dbReference type="ChEBI" id="CHEBI:29985"/>
        <dbReference type="ChEBI" id="CHEBI:58452"/>
        <dbReference type="ChEBI" id="CHEBI:58538"/>
        <dbReference type="EC" id="2.6.1.52"/>
    </reaction>
</comment>
<feature type="binding site" evidence="11">
    <location>
        <position position="45"/>
    </location>
    <ligand>
        <name>L-glutamate</name>
        <dbReference type="ChEBI" id="CHEBI:29985"/>
    </ligand>
</feature>
<keyword evidence="6 11" id="KW-0663">Pyridoxal phosphate</keyword>
<dbReference type="InterPro" id="IPR015424">
    <property type="entry name" value="PyrdxlP-dep_Trfase"/>
</dbReference>
<dbReference type="InterPro" id="IPR015422">
    <property type="entry name" value="PyrdxlP-dep_Trfase_small"/>
</dbReference>
<keyword evidence="8 11" id="KW-0718">Serine biosynthesis</keyword>
<evidence type="ECO:0000256" key="9">
    <source>
        <dbReference type="ARBA" id="ARBA00047630"/>
    </source>
</evidence>
<feature type="binding site" evidence="11">
    <location>
        <position position="155"/>
    </location>
    <ligand>
        <name>pyridoxal 5'-phosphate</name>
        <dbReference type="ChEBI" id="CHEBI:597326"/>
    </ligand>
</feature>
<evidence type="ECO:0000313" key="15">
    <source>
        <dbReference type="Proteomes" id="UP000609651"/>
    </source>
</evidence>
<dbReference type="Pfam" id="PF00266">
    <property type="entry name" value="Aminotran_5"/>
    <property type="match status" value="1"/>
</dbReference>
<comment type="pathway">
    <text evidence="1 11 12">Amino-acid biosynthesis; L-serine biosynthesis; L-serine from 3-phospho-D-glycerate: step 2/3.</text>
</comment>
<evidence type="ECO:0000256" key="1">
    <source>
        <dbReference type="ARBA" id="ARBA00005099"/>
    </source>
</evidence>
<comment type="caution">
    <text evidence="14">The sequence shown here is derived from an EMBL/GenBank/DDBJ whole genome shotgun (WGS) entry which is preliminary data.</text>
</comment>